<evidence type="ECO:0000313" key="2">
    <source>
        <dbReference type="Proteomes" id="UP001164250"/>
    </source>
</evidence>
<accession>A0ACC1CBW3</accession>
<keyword evidence="2" id="KW-1185">Reference proteome</keyword>
<reference evidence="2" key="1">
    <citation type="journal article" date="2023" name="G3 (Bethesda)">
        <title>Genome assembly and association tests identify interacting loci associated with vigor, precocity, and sex in interspecific pistachio rootstocks.</title>
        <authorList>
            <person name="Palmer W."/>
            <person name="Jacygrad E."/>
            <person name="Sagayaradj S."/>
            <person name="Cavanaugh K."/>
            <person name="Han R."/>
            <person name="Bertier L."/>
            <person name="Beede B."/>
            <person name="Kafkas S."/>
            <person name="Golino D."/>
            <person name="Preece J."/>
            <person name="Michelmore R."/>
        </authorList>
    </citation>
    <scope>NUCLEOTIDE SEQUENCE [LARGE SCALE GENOMIC DNA]</scope>
</reference>
<dbReference type="EMBL" id="CM047897">
    <property type="protein sequence ID" value="KAJ0113149.1"/>
    <property type="molecule type" value="Genomic_DNA"/>
</dbReference>
<sequence>MGSGAAKPGQAALDGGDNRAAPKIATPMTQPSLQRMCDSSPRVFDSLFKTYAHMKKFRDATDTFCQMKDYGFLPTIESCNKYLGSLLDLNRVDIALGFYGKMQRQVGNSDMGSRLYEEMLRNGVKVDILTYNALILGLCKEGKTKKAANLVKVLDKENLVPNASTFSGLITGQCVRKNSERAFQLICLKRRITPDSVVLSELHSGLSQCGKDDLAMKLLNKMETGRLLPEGFDKTRKSAVDQTTGHQECRKLLRSL</sequence>
<dbReference type="Proteomes" id="UP001164250">
    <property type="component" value="Chromosome 1"/>
</dbReference>
<gene>
    <name evidence="1" type="ORF">Patl1_01842</name>
</gene>
<evidence type="ECO:0000313" key="1">
    <source>
        <dbReference type="EMBL" id="KAJ0113149.1"/>
    </source>
</evidence>
<name>A0ACC1CBW3_9ROSI</name>
<proteinExistence type="predicted"/>
<protein>
    <submittedName>
        <fullName evidence="1">Uncharacterized protein</fullName>
    </submittedName>
</protein>
<comment type="caution">
    <text evidence="1">The sequence shown here is derived from an EMBL/GenBank/DDBJ whole genome shotgun (WGS) entry which is preliminary data.</text>
</comment>
<organism evidence="1 2">
    <name type="scientific">Pistacia atlantica</name>
    <dbReference type="NCBI Taxonomy" id="434234"/>
    <lineage>
        <taxon>Eukaryota</taxon>
        <taxon>Viridiplantae</taxon>
        <taxon>Streptophyta</taxon>
        <taxon>Embryophyta</taxon>
        <taxon>Tracheophyta</taxon>
        <taxon>Spermatophyta</taxon>
        <taxon>Magnoliopsida</taxon>
        <taxon>eudicotyledons</taxon>
        <taxon>Gunneridae</taxon>
        <taxon>Pentapetalae</taxon>
        <taxon>rosids</taxon>
        <taxon>malvids</taxon>
        <taxon>Sapindales</taxon>
        <taxon>Anacardiaceae</taxon>
        <taxon>Pistacia</taxon>
    </lineage>
</organism>